<evidence type="ECO:0000256" key="1">
    <source>
        <dbReference type="ARBA" id="ARBA00004141"/>
    </source>
</evidence>
<evidence type="ECO:0000313" key="6">
    <source>
        <dbReference type="EMBL" id="QHV94893.1"/>
    </source>
</evidence>
<comment type="subcellular location">
    <subcellularLocation>
        <location evidence="1">Membrane</location>
        <topology evidence="1">Multi-pass membrane protein</topology>
    </subcellularLocation>
</comment>
<dbReference type="AlphaFoldDB" id="A0A6P1VP87"/>
<feature type="transmembrane region" description="Helical" evidence="5">
    <location>
        <begin position="87"/>
        <end position="105"/>
    </location>
</feature>
<dbReference type="GO" id="GO:0016020">
    <property type="term" value="C:membrane"/>
    <property type="evidence" value="ECO:0007669"/>
    <property type="project" value="UniProtKB-SubCell"/>
</dbReference>
<dbReference type="Proteomes" id="UP000464577">
    <property type="component" value="Chromosome"/>
</dbReference>
<name>A0A6P1VP87_9BACT</name>
<keyword evidence="7" id="KW-1185">Reference proteome</keyword>
<evidence type="ECO:0000256" key="5">
    <source>
        <dbReference type="SAM" id="Phobius"/>
    </source>
</evidence>
<organism evidence="6 7">
    <name type="scientific">Spirosoma endbachense</name>
    <dbReference type="NCBI Taxonomy" id="2666025"/>
    <lineage>
        <taxon>Bacteria</taxon>
        <taxon>Pseudomonadati</taxon>
        <taxon>Bacteroidota</taxon>
        <taxon>Cytophagia</taxon>
        <taxon>Cytophagales</taxon>
        <taxon>Cytophagaceae</taxon>
        <taxon>Spirosoma</taxon>
    </lineage>
</organism>
<protein>
    <submittedName>
        <fullName evidence="6">DoxX family membrane protein</fullName>
    </submittedName>
</protein>
<sequence>MKFLLKDQYWPYFLLSARVLLAWTLFHYGWAKLTGSQFGVDEKTMNLPLKEVGLFRLSWYLADHQPFKAFIGISQIGVSLLLVFNRTAIIGAFASIPIWLNILMWDITFMEGMTTAFTFRLSFYLLLTGLILYQSGNKVLPALQSLTENKSSIAYPYWVYLTLPVAAICLEVLGAIPNAILSYAGLLGK</sequence>
<reference evidence="6 7" key="1">
    <citation type="submission" date="2019-11" db="EMBL/GenBank/DDBJ databases">
        <title>Spirosoma endbachense sp. nov., isolated from a natural salt meadow.</title>
        <authorList>
            <person name="Rojas J."/>
            <person name="Ambika Manirajan B."/>
            <person name="Ratering S."/>
            <person name="Suarez C."/>
            <person name="Geissler-Plaum R."/>
            <person name="Schnell S."/>
        </authorList>
    </citation>
    <scope>NUCLEOTIDE SEQUENCE [LARGE SCALE GENOMIC DNA]</scope>
    <source>
        <strain evidence="6 7">I-24</strain>
    </source>
</reference>
<keyword evidence="2 5" id="KW-0812">Transmembrane</keyword>
<evidence type="ECO:0000256" key="2">
    <source>
        <dbReference type="ARBA" id="ARBA00022692"/>
    </source>
</evidence>
<feature type="transmembrane region" description="Helical" evidence="5">
    <location>
        <begin position="12"/>
        <end position="30"/>
    </location>
</feature>
<dbReference type="Pfam" id="PF07681">
    <property type="entry name" value="DoxX"/>
    <property type="match status" value="1"/>
</dbReference>
<evidence type="ECO:0000256" key="3">
    <source>
        <dbReference type="ARBA" id="ARBA00022989"/>
    </source>
</evidence>
<gene>
    <name evidence="6" type="ORF">GJR95_07620</name>
</gene>
<keyword evidence="3 5" id="KW-1133">Transmembrane helix</keyword>
<dbReference type="EMBL" id="CP045997">
    <property type="protein sequence ID" value="QHV94893.1"/>
    <property type="molecule type" value="Genomic_DNA"/>
</dbReference>
<proteinExistence type="predicted"/>
<evidence type="ECO:0000313" key="7">
    <source>
        <dbReference type="Proteomes" id="UP000464577"/>
    </source>
</evidence>
<feature type="transmembrane region" description="Helical" evidence="5">
    <location>
        <begin position="155"/>
        <end position="181"/>
    </location>
</feature>
<keyword evidence="4 5" id="KW-0472">Membrane</keyword>
<dbReference type="KEGG" id="senf:GJR95_07620"/>
<dbReference type="InterPro" id="IPR032808">
    <property type="entry name" value="DoxX"/>
</dbReference>
<feature type="transmembrane region" description="Helical" evidence="5">
    <location>
        <begin position="117"/>
        <end position="135"/>
    </location>
</feature>
<accession>A0A6P1VP87</accession>
<evidence type="ECO:0000256" key="4">
    <source>
        <dbReference type="ARBA" id="ARBA00023136"/>
    </source>
</evidence>